<dbReference type="PANTHER" id="PTHR11552">
    <property type="entry name" value="GLUCOSE-METHANOL-CHOLINE GMC OXIDOREDUCTASE"/>
    <property type="match status" value="1"/>
</dbReference>
<gene>
    <name evidence="9" type="ORF">HNR42_001002</name>
</gene>
<evidence type="ECO:0000256" key="4">
    <source>
        <dbReference type="ARBA" id="ARBA00022827"/>
    </source>
</evidence>
<protein>
    <submittedName>
        <fullName evidence="9">Choline dehydrogenase</fullName>
        <ecNumber evidence="9">1.1.99.1</ecNumber>
    </submittedName>
</protein>
<evidence type="ECO:0000256" key="5">
    <source>
        <dbReference type="PIRSR" id="PIRSR000137-2"/>
    </source>
</evidence>
<feature type="binding site" evidence="5">
    <location>
        <position position="81"/>
    </location>
    <ligand>
        <name>FAD</name>
        <dbReference type="ChEBI" id="CHEBI:57692"/>
    </ligand>
</feature>
<dbReference type="SUPFAM" id="SSF54373">
    <property type="entry name" value="FAD-linked reductases, C-terminal domain"/>
    <property type="match status" value="1"/>
</dbReference>
<evidence type="ECO:0000259" key="8">
    <source>
        <dbReference type="PROSITE" id="PS00624"/>
    </source>
</evidence>
<dbReference type="AlphaFoldDB" id="A0A841I0T2"/>
<evidence type="ECO:0000256" key="3">
    <source>
        <dbReference type="ARBA" id="ARBA00022630"/>
    </source>
</evidence>
<accession>A0A841I0T2</accession>
<feature type="binding site" evidence="5">
    <location>
        <position position="212"/>
    </location>
    <ligand>
        <name>FAD</name>
        <dbReference type="ChEBI" id="CHEBI:57692"/>
    </ligand>
</feature>
<comment type="caution">
    <text evidence="9">The sequence shown here is derived from an EMBL/GenBank/DDBJ whole genome shotgun (WGS) entry which is preliminary data.</text>
</comment>
<dbReference type="Gene3D" id="3.50.50.60">
    <property type="entry name" value="FAD/NAD(P)-binding domain"/>
    <property type="match status" value="1"/>
</dbReference>
<sequence>MEHYDYVVVGAGSAGCVLTRQLVDAGLRVLLLEAGGPDRSPWHRVPAAFPRLFKSEADWALHTEPQAQLNGRRLYWPLGRVLGGSSSINAMIYTRGNRADYDAWGPGWTYRDVLPYFRALEDFEGGASSYRGAGGPLRVEHRRYTNELSYAFVAAGAELGFGANPDFNAETQDGFGLYQVTCRGGERESAASAFLRPVMKRPNLRVVTGAQVRRVLLRGGHATGVEYLTGGRSRGSRVVRALHGVVLCAGAVHSPHLLMHSGIGPAGALGAAGLEVLHDLPGVGRNLQDHPVAPVIYRSTHPVSLDGAETTANLALYMRDHRGPFASNIAEAGGFVRSRPELMAPDLQYHFGPAYFLNHGFDRRPGHFFSIGATLVAPVSRGWVGPRSADFRDPPWIQPNYLEEEADRAALLRGLELARELAGAHAFDRYRGEEVIPGPLGLEAGMRRHTQTLYHPAGTCALGDGEDAVVDRRLKVRGLEGLYVADASVMPTVVRGNTNAAALMIGARMAAFLLDQELEPARQEDLVKTAAG</sequence>
<evidence type="ECO:0000256" key="1">
    <source>
        <dbReference type="ARBA" id="ARBA00001974"/>
    </source>
</evidence>
<evidence type="ECO:0000313" key="9">
    <source>
        <dbReference type="EMBL" id="MBB6097585.1"/>
    </source>
</evidence>
<dbReference type="InterPro" id="IPR012132">
    <property type="entry name" value="GMC_OxRdtase"/>
</dbReference>
<dbReference type="EC" id="1.1.99.1" evidence="9"/>
<dbReference type="PROSITE" id="PS00624">
    <property type="entry name" value="GMC_OXRED_2"/>
    <property type="match status" value="1"/>
</dbReference>
<dbReference type="GO" id="GO:0050660">
    <property type="term" value="F:flavin adenine dinucleotide binding"/>
    <property type="evidence" value="ECO:0007669"/>
    <property type="project" value="InterPro"/>
</dbReference>
<feature type="domain" description="Glucose-methanol-choline oxidoreductase N-terminal" evidence="7">
    <location>
        <begin position="79"/>
        <end position="102"/>
    </location>
</feature>
<name>A0A841I0T2_9DEIO</name>
<dbReference type="GO" id="GO:0008812">
    <property type="term" value="F:choline dehydrogenase activity"/>
    <property type="evidence" value="ECO:0007669"/>
    <property type="project" value="UniProtKB-EC"/>
</dbReference>
<organism evidence="9 10">
    <name type="scientific">Deinobacterium chartae</name>
    <dbReference type="NCBI Taxonomy" id="521158"/>
    <lineage>
        <taxon>Bacteria</taxon>
        <taxon>Thermotogati</taxon>
        <taxon>Deinococcota</taxon>
        <taxon>Deinococci</taxon>
        <taxon>Deinococcales</taxon>
        <taxon>Deinococcaceae</taxon>
        <taxon>Deinobacterium</taxon>
    </lineage>
</organism>
<dbReference type="InterPro" id="IPR036188">
    <property type="entry name" value="FAD/NAD-bd_sf"/>
</dbReference>
<dbReference type="Gene3D" id="3.30.560.10">
    <property type="entry name" value="Glucose Oxidase, domain 3"/>
    <property type="match status" value="1"/>
</dbReference>
<evidence type="ECO:0000259" key="7">
    <source>
        <dbReference type="PROSITE" id="PS00623"/>
    </source>
</evidence>
<keyword evidence="9" id="KW-0560">Oxidoreductase</keyword>
<dbReference type="RefSeq" id="WP_183985164.1">
    <property type="nucleotide sequence ID" value="NZ_JACHHG010000003.1"/>
</dbReference>
<dbReference type="Proteomes" id="UP000569951">
    <property type="component" value="Unassembled WGS sequence"/>
</dbReference>
<evidence type="ECO:0000256" key="6">
    <source>
        <dbReference type="RuleBase" id="RU003968"/>
    </source>
</evidence>
<dbReference type="PANTHER" id="PTHR11552:SF147">
    <property type="entry name" value="CHOLINE DEHYDROGENASE, MITOCHONDRIAL"/>
    <property type="match status" value="1"/>
</dbReference>
<comment type="similarity">
    <text evidence="2 6">Belongs to the GMC oxidoreductase family.</text>
</comment>
<dbReference type="InterPro" id="IPR000172">
    <property type="entry name" value="GMC_OxRdtase_N"/>
</dbReference>
<comment type="cofactor">
    <cofactor evidence="1 5">
        <name>FAD</name>
        <dbReference type="ChEBI" id="CHEBI:57692"/>
    </cofactor>
</comment>
<dbReference type="InterPro" id="IPR007867">
    <property type="entry name" value="GMC_OxRtase_C"/>
</dbReference>
<dbReference type="SUPFAM" id="SSF51905">
    <property type="entry name" value="FAD/NAD(P)-binding domain"/>
    <property type="match status" value="1"/>
</dbReference>
<reference evidence="9 10" key="1">
    <citation type="submission" date="2020-08" db="EMBL/GenBank/DDBJ databases">
        <title>Genomic Encyclopedia of Type Strains, Phase IV (KMG-IV): sequencing the most valuable type-strain genomes for metagenomic binning, comparative biology and taxonomic classification.</title>
        <authorList>
            <person name="Goeker M."/>
        </authorList>
    </citation>
    <scope>NUCLEOTIDE SEQUENCE [LARGE SCALE GENOMIC DNA]</scope>
    <source>
        <strain evidence="9 10">DSM 21458</strain>
    </source>
</reference>
<dbReference type="EMBL" id="JACHHG010000003">
    <property type="protein sequence ID" value="MBB6097585.1"/>
    <property type="molecule type" value="Genomic_DNA"/>
</dbReference>
<evidence type="ECO:0000313" key="10">
    <source>
        <dbReference type="Proteomes" id="UP000569951"/>
    </source>
</evidence>
<dbReference type="PROSITE" id="PS00623">
    <property type="entry name" value="GMC_OXRED_1"/>
    <property type="match status" value="1"/>
</dbReference>
<keyword evidence="10" id="KW-1185">Reference proteome</keyword>
<keyword evidence="3 6" id="KW-0285">Flavoprotein</keyword>
<dbReference type="Pfam" id="PF00732">
    <property type="entry name" value="GMC_oxred_N"/>
    <property type="match status" value="1"/>
</dbReference>
<dbReference type="Pfam" id="PF05199">
    <property type="entry name" value="GMC_oxred_C"/>
    <property type="match status" value="1"/>
</dbReference>
<evidence type="ECO:0000256" key="2">
    <source>
        <dbReference type="ARBA" id="ARBA00010790"/>
    </source>
</evidence>
<keyword evidence="4 5" id="KW-0274">FAD</keyword>
<proteinExistence type="inferred from homology"/>
<dbReference type="PIRSF" id="PIRSF000137">
    <property type="entry name" value="Alcohol_oxidase"/>
    <property type="match status" value="1"/>
</dbReference>
<feature type="domain" description="Glucose-methanol-choline oxidoreductase N-terminal" evidence="8">
    <location>
        <begin position="250"/>
        <end position="264"/>
    </location>
</feature>